<reference evidence="1 2" key="1">
    <citation type="submission" date="2019-01" db="EMBL/GenBank/DDBJ databases">
        <title>Sphingorhabdus lacus sp.nov., isolated from an oligotrophic freshwater lake.</title>
        <authorList>
            <person name="Park M."/>
        </authorList>
    </citation>
    <scope>NUCLEOTIDE SEQUENCE [LARGE SCALE GENOMIC DNA]</scope>
    <source>
        <strain evidence="1 2">IMCC26285</strain>
    </source>
</reference>
<dbReference type="RefSeq" id="WP_160354283.1">
    <property type="nucleotide sequence ID" value="NZ_SDWJ01000002.1"/>
</dbReference>
<dbReference type="Pfam" id="PF12228">
    <property type="entry name" value="DUF3604"/>
    <property type="match status" value="1"/>
</dbReference>
<sequence>MAKKRVIILGTVAVITVGIGLTYGWRQWQEKSILANARTAQVTSDKEVTSGPATKLLWGDTHLHTSNSIDAFGFGVKLGPEEALRFARGEEVVSTWGLKAKLERPLDFLVIADHSGGLGATKALYDAPGFLIRDPTLRRWHDEMHKGPEGMQRVTAELIDRVGRNDLPKALTDPERQRKTSTSIWTGHSTLVERYNEPGKFTAFMGFEYTLMPGGNNLHRVVMFRDGKSRTDQVLPYDPGQGDTPVSQLWDYMDDYEKRTGGKVLAIPHNSNLSNGLMFELVGPGGGPMTAEYARRRAAHEPVVEITQIKGDSEAHPFLSPNDEFAGYGTAGWELGNLTMQAVKKPQDFAGEYIREALKRGLAIEAKTGVNPYKFGVIGSTDSHTALATADENNFFGKHSGGEPNSKRASEAQNLGTREGRFGWHYLAGGYAAVWATANSRAAIFDAMMRKEIYATTGPRMTVRFFGGWDFKPEDFAGNWVTAGYNRGVPMGADLKPGQGAPSFLISALKDPMGANLDRVQMVKGWVDETGQMREKIFDVVWGDSDSRPRNANGKVPAVGDTVDIARASYTNSIGDPELQTVWRDPEFNAKQKAFYYLRVLEIPTPRWVLFDAIRYGAKLLPGTELKSQERAYTSPIWYNPAKTG</sequence>
<name>A0A6I4M6R3_9SPHN</name>
<accession>A0A6I4M6R3</accession>
<dbReference type="OrthoDB" id="543560at2"/>
<dbReference type="Gene3D" id="3.20.20.140">
    <property type="entry name" value="Metal-dependent hydrolases"/>
    <property type="match status" value="1"/>
</dbReference>
<evidence type="ECO:0000313" key="2">
    <source>
        <dbReference type="Proteomes" id="UP000471147"/>
    </source>
</evidence>
<keyword evidence="2" id="KW-1185">Reference proteome</keyword>
<dbReference type="AlphaFoldDB" id="A0A6I4M6R3"/>
<organism evidence="1 2">
    <name type="scientific">Sphingorhabdus profundilacus</name>
    <dbReference type="NCBI Taxonomy" id="2509718"/>
    <lineage>
        <taxon>Bacteria</taxon>
        <taxon>Pseudomonadati</taxon>
        <taxon>Pseudomonadota</taxon>
        <taxon>Alphaproteobacteria</taxon>
        <taxon>Sphingomonadales</taxon>
        <taxon>Sphingomonadaceae</taxon>
        <taxon>Sphingorhabdus</taxon>
    </lineage>
</organism>
<comment type="caution">
    <text evidence="1">The sequence shown here is derived from an EMBL/GenBank/DDBJ whole genome shotgun (WGS) entry which is preliminary data.</text>
</comment>
<evidence type="ECO:0000313" key="1">
    <source>
        <dbReference type="EMBL" id="MVZ98368.1"/>
    </source>
</evidence>
<proteinExistence type="predicted"/>
<dbReference type="InterPro" id="IPR022028">
    <property type="entry name" value="DUF3604"/>
</dbReference>
<gene>
    <name evidence="1" type="ORF">EUU23_11760</name>
</gene>
<protein>
    <submittedName>
        <fullName evidence="1">DUF3604 domain-containing protein</fullName>
    </submittedName>
</protein>
<dbReference type="EMBL" id="SDWJ01000002">
    <property type="protein sequence ID" value="MVZ98368.1"/>
    <property type="molecule type" value="Genomic_DNA"/>
</dbReference>
<dbReference type="Proteomes" id="UP000471147">
    <property type="component" value="Unassembled WGS sequence"/>
</dbReference>